<dbReference type="InterPro" id="IPR046700">
    <property type="entry name" value="DUF6570"/>
</dbReference>
<dbReference type="Pfam" id="PF20209">
    <property type="entry name" value="DUF6570"/>
    <property type="match status" value="1"/>
</dbReference>
<reference evidence="3" key="1">
    <citation type="journal article" date="2017" name="Nat. Ecol. Evol.">
        <title>Genome expansion and lineage-specific genetic innovations in the forest pathogenic fungi Armillaria.</title>
        <authorList>
            <person name="Sipos G."/>
            <person name="Prasanna A.N."/>
            <person name="Walter M.C."/>
            <person name="O'Connor E."/>
            <person name="Balint B."/>
            <person name="Krizsan K."/>
            <person name="Kiss B."/>
            <person name="Hess J."/>
            <person name="Varga T."/>
            <person name="Slot J."/>
            <person name="Riley R."/>
            <person name="Boka B."/>
            <person name="Rigling D."/>
            <person name="Barry K."/>
            <person name="Lee J."/>
            <person name="Mihaltcheva S."/>
            <person name="LaButti K."/>
            <person name="Lipzen A."/>
            <person name="Waldron R."/>
            <person name="Moloney N.M."/>
            <person name="Sperisen C."/>
            <person name="Kredics L."/>
            <person name="Vagvoelgyi C."/>
            <person name="Patrignani A."/>
            <person name="Fitzpatrick D."/>
            <person name="Nagy I."/>
            <person name="Doyle S."/>
            <person name="Anderson J.B."/>
            <person name="Grigoriev I.V."/>
            <person name="Gueldener U."/>
            <person name="Muensterkoetter M."/>
            <person name="Nagy L.G."/>
        </authorList>
    </citation>
    <scope>NUCLEOTIDE SEQUENCE [LARGE SCALE GENOMIC DNA]</scope>
    <source>
        <strain evidence="3">Ar21-2</strain>
    </source>
</reference>
<dbReference type="InParanoid" id="A0A2H3D151"/>
<gene>
    <name evidence="2" type="ORF">ARMGADRAFT_946111</name>
</gene>
<evidence type="ECO:0000313" key="2">
    <source>
        <dbReference type="EMBL" id="PBK82747.1"/>
    </source>
</evidence>
<organism evidence="2 3">
    <name type="scientific">Armillaria gallica</name>
    <name type="common">Bulbous honey fungus</name>
    <name type="synonym">Armillaria bulbosa</name>
    <dbReference type="NCBI Taxonomy" id="47427"/>
    <lineage>
        <taxon>Eukaryota</taxon>
        <taxon>Fungi</taxon>
        <taxon>Dikarya</taxon>
        <taxon>Basidiomycota</taxon>
        <taxon>Agaricomycotina</taxon>
        <taxon>Agaricomycetes</taxon>
        <taxon>Agaricomycetidae</taxon>
        <taxon>Agaricales</taxon>
        <taxon>Marasmiineae</taxon>
        <taxon>Physalacriaceae</taxon>
        <taxon>Armillaria</taxon>
    </lineage>
</organism>
<protein>
    <recommendedName>
        <fullName evidence="1">DUF6570 domain-containing protein</fullName>
    </recommendedName>
</protein>
<evidence type="ECO:0000259" key="1">
    <source>
        <dbReference type="Pfam" id="PF20209"/>
    </source>
</evidence>
<keyword evidence="3" id="KW-1185">Reference proteome</keyword>
<dbReference type="OMA" id="CKMISHI"/>
<sequence>MLVLKNPEVTQIDRDKAEQPIHSADNPVIDDSLSYICIQCRTAVREGKVPAKSLANRLWLGAVLEVLSKLTFAKRLLVCKIRHNCCFMKVSLAPVGHSGLGSCKMISHIILLNTPVAKVYNILPPS</sequence>
<name>A0A2H3D151_ARMGA</name>
<dbReference type="EMBL" id="KZ293713">
    <property type="protein sequence ID" value="PBK82747.1"/>
    <property type="molecule type" value="Genomic_DNA"/>
</dbReference>
<accession>A0A2H3D151</accession>
<dbReference type="Proteomes" id="UP000217790">
    <property type="component" value="Unassembled WGS sequence"/>
</dbReference>
<dbReference type="AlphaFoldDB" id="A0A2H3D151"/>
<feature type="domain" description="DUF6570" evidence="1">
    <location>
        <begin position="47"/>
        <end position="126"/>
    </location>
</feature>
<dbReference type="OrthoDB" id="3202965at2759"/>
<proteinExistence type="predicted"/>
<evidence type="ECO:0000313" key="3">
    <source>
        <dbReference type="Proteomes" id="UP000217790"/>
    </source>
</evidence>